<accession>A0AA41W019</accession>
<dbReference type="Pfam" id="PF03692">
    <property type="entry name" value="CxxCxxCC"/>
    <property type="match status" value="1"/>
</dbReference>
<name>A0AA41W019_PAPNU</name>
<dbReference type="InterPro" id="IPR005358">
    <property type="entry name" value="Puta_zinc/iron-chelating_dom"/>
</dbReference>
<dbReference type="Proteomes" id="UP001177140">
    <property type="component" value="Unassembled WGS sequence"/>
</dbReference>
<evidence type="ECO:0000313" key="1">
    <source>
        <dbReference type="EMBL" id="MCL7050552.1"/>
    </source>
</evidence>
<dbReference type="EMBL" id="JAJJMA010329126">
    <property type="protein sequence ID" value="MCL7050552.1"/>
    <property type="molecule type" value="Genomic_DNA"/>
</dbReference>
<gene>
    <name evidence="1" type="ORF">MKW94_015874</name>
</gene>
<evidence type="ECO:0000313" key="2">
    <source>
        <dbReference type="Proteomes" id="UP001177140"/>
    </source>
</evidence>
<proteinExistence type="predicted"/>
<reference evidence="1" key="1">
    <citation type="submission" date="2022-03" db="EMBL/GenBank/DDBJ databases">
        <title>A functionally conserved STORR gene fusion in Papaver species that diverged 16.8 million years ago.</title>
        <authorList>
            <person name="Catania T."/>
        </authorList>
    </citation>
    <scope>NUCLEOTIDE SEQUENCE</scope>
    <source>
        <strain evidence="1">S-191538</strain>
    </source>
</reference>
<sequence>MSLAFSTSIGSTSFQSVICRLQHQRKVKMRQKEEIKMMAKPKKLNKTSTNNNGAGFGGGRKEQTWGCVKDCGACCKLDKGPSFATPEEIFENPDDIQLYKSMIGPDGWCIHYEQTTRTCSIYSDRPYFCRVEPGVFEDLYGIDGKRFNKEACGSCRDTIKAIYVQAHKNWKISIVVSGVQIVSPKLL</sequence>
<dbReference type="PANTHER" id="PTHR36791:SF2">
    <property type="entry name" value="OS03G0363400 PROTEIN"/>
    <property type="match status" value="1"/>
</dbReference>
<comment type="caution">
    <text evidence="1">The sequence shown here is derived from an EMBL/GenBank/DDBJ whole genome shotgun (WGS) entry which is preliminary data.</text>
</comment>
<dbReference type="AlphaFoldDB" id="A0AA41W019"/>
<keyword evidence="2" id="KW-1185">Reference proteome</keyword>
<organism evidence="1 2">
    <name type="scientific">Papaver nudicaule</name>
    <name type="common">Iceland poppy</name>
    <dbReference type="NCBI Taxonomy" id="74823"/>
    <lineage>
        <taxon>Eukaryota</taxon>
        <taxon>Viridiplantae</taxon>
        <taxon>Streptophyta</taxon>
        <taxon>Embryophyta</taxon>
        <taxon>Tracheophyta</taxon>
        <taxon>Spermatophyta</taxon>
        <taxon>Magnoliopsida</taxon>
        <taxon>Ranunculales</taxon>
        <taxon>Papaveraceae</taxon>
        <taxon>Papaveroideae</taxon>
        <taxon>Papaver</taxon>
    </lineage>
</organism>
<protein>
    <submittedName>
        <fullName evidence="1">Uncharacterized protein</fullName>
    </submittedName>
</protein>
<dbReference type="PANTHER" id="PTHR36791">
    <property type="entry name" value="OS03G0363400 PROTEIN"/>
    <property type="match status" value="1"/>
</dbReference>